<keyword evidence="6" id="KW-0597">Phosphoprotein</keyword>
<dbReference type="PROSITE" id="PS51755">
    <property type="entry name" value="OMPR_PHOB"/>
    <property type="match status" value="1"/>
</dbReference>
<accession>A0ABT1EGQ4</accession>
<organism evidence="10 11">
    <name type="scientific">Ohessyouella blattaphilus</name>
    <dbReference type="NCBI Taxonomy" id="2949333"/>
    <lineage>
        <taxon>Bacteria</taxon>
        <taxon>Bacillati</taxon>
        <taxon>Bacillota</taxon>
        <taxon>Clostridia</taxon>
        <taxon>Lachnospirales</taxon>
        <taxon>Lachnospiraceae</taxon>
        <taxon>Ohessyouella</taxon>
    </lineage>
</organism>
<feature type="domain" description="OmpR/PhoB-type" evidence="9">
    <location>
        <begin position="126"/>
        <end position="224"/>
    </location>
</feature>
<evidence type="ECO:0000256" key="3">
    <source>
        <dbReference type="ARBA" id="ARBA00023125"/>
    </source>
</evidence>
<dbReference type="SMART" id="SM00448">
    <property type="entry name" value="REC"/>
    <property type="match status" value="1"/>
</dbReference>
<dbReference type="Gene3D" id="3.40.50.2300">
    <property type="match status" value="1"/>
</dbReference>
<dbReference type="Gene3D" id="1.10.10.10">
    <property type="entry name" value="Winged helix-like DNA-binding domain superfamily/Winged helix DNA-binding domain"/>
    <property type="match status" value="1"/>
</dbReference>
<reference evidence="10 11" key="1">
    <citation type="journal article" date="2022" name="Genome Biol. Evol.">
        <title>Host diet, physiology and behaviors set the stage for Lachnospiraceae cladogenesis.</title>
        <authorList>
            <person name="Vera-Ponce De Leon A."/>
            <person name="Schneider M."/>
            <person name="Jahnes B.C."/>
            <person name="Sadowski V."/>
            <person name="Camuy-Velez L.A."/>
            <person name="Duan J."/>
            <person name="Sabree Z.L."/>
        </authorList>
    </citation>
    <scope>NUCLEOTIDE SEQUENCE [LARGE SCALE GENOMIC DNA]</scope>
    <source>
        <strain evidence="10 11">PAL227</strain>
    </source>
</reference>
<dbReference type="PANTHER" id="PTHR48111:SF43">
    <property type="entry name" value="STAGE 0 SPORULATION PROTEIN A HOMOLOG"/>
    <property type="match status" value="1"/>
</dbReference>
<comment type="function">
    <text evidence="5">May play the central regulatory role in sporulation. It may be an element of the effector pathway responsible for the activation of sporulation genes in response to nutritional stress. Spo0A may act in concert with spo0H (a sigma factor) to control the expression of some genes that are critical to the sporulation process.</text>
</comment>
<dbReference type="InterPro" id="IPR011006">
    <property type="entry name" value="CheY-like_superfamily"/>
</dbReference>
<dbReference type="CDD" id="cd00383">
    <property type="entry name" value="trans_reg_C"/>
    <property type="match status" value="1"/>
</dbReference>
<evidence type="ECO:0000256" key="2">
    <source>
        <dbReference type="ARBA" id="ARBA00023015"/>
    </source>
</evidence>
<evidence type="ECO:0000313" key="10">
    <source>
        <dbReference type="EMBL" id="MCP1109886.1"/>
    </source>
</evidence>
<protein>
    <recommendedName>
        <fullName evidence="1">Stage 0 sporulation protein A homolog</fullName>
    </recommendedName>
</protein>
<keyword evidence="3 7" id="KW-0238">DNA-binding</keyword>
<feature type="modified residue" description="4-aspartylphosphate" evidence="6">
    <location>
        <position position="52"/>
    </location>
</feature>
<dbReference type="Proteomes" id="UP001523565">
    <property type="component" value="Unassembled WGS sequence"/>
</dbReference>
<sequence>MYKIHIIEDDLGIAEGLSEHFGRWGYEVFYTTDFEKVLVDFLREQPSLVIMDIHLPFFSGFHWCSEIRKISQVPLIFLSSADDQMSIVMAMNMGGDEFIEKPFDLNVMTAKVQALLRRTYDFSERLNILSHLEAVLNLSEASLTYRGTKVELTKNEFKILESLMERPGEILTREEIINRLWESEAFIDDNTLTVNVTRLRKKLAEVGLENFVVTKKGIGYLVGGMDV</sequence>
<feature type="DNA-binding region" description="OmpR/PhoB-type" evidence="7">
    <location>
        <begin position="126"/>
        <end position="224"/>
    </location>
</feature>
<gene>
    <name evidence="10" type="ORF">NK118_06450</name>
</gene>
<dbReference type="Pfam" id="PF00072">
    <property type="entry name" value="Response_reg"/>
    <property type="match status" value="1"/>
</dbReference>
<dbReference type="InterPro" id="IPR039420">
    <property type="entry name" value="WalR-like"/>
</dbReference>
<dbReference type="InterPro" id="IPR001867">
    <property type="entry name" value="OmpR/PhoB-type_DNA-bd"/>
</dbReference>
<keyword evidence="2" id="KW-0805">Transcription regulation</keyword>
<evidence type="ECO:0000256" key="6">
    <source>
        <dbReference type="PROSITE-ProRule" id="PRU00169"/>
    </source>
</evidence>
<dbReference type="EMBL" id="JAMZFV010000007">
    <property type="protein sequence ID" value="MCP1109886.1"/>
    <property type="molecule type" value="Genomic_DNA"/>
</dbReference>
<dbReference type="Pfam" id="PF00486">
    <property type="entry name" value="Trans_reg_C"/>
    <property type="match status" value="1"/>
</dbReference>
<feature type="domain" description="Response regulatory" evidence="8">
    <location>
        <begin position="3"/>
        <end position="116"/>
    </location>
</feature>
<evidence type="ECO:0000256" key="4">
    <source>
        <dbReference type="ARBA" id="ARBA00023163"/>
    </source>
</evidence>
<evidence type="ECO:0000313" key="11">
    <source>
        <dbReference type="Proteomes" id="UP001523565"/>
    </source>
</evidence>
<dbReference type="InterPro" id="IPR001789">
    <property type="entry name" value="Sig_transdc_resp-reg_receiver"/>
</dbReference>
<evidence type="ECO:0000259" key="8">
    <source>
        <dbReference type="PROSITE" id="PS50110"/>
    </source>
</evidence>
<dbReference type="SMART" id="SM00862">
    <property type="entry name" value="Trans_reg_C"/>
    <property type="match status" value="1"/>
</dbReference>
<keyword evidence="4" id="KW-0804">Transcription</keyword>
<dbReference type="InterPro" id="IPR036388">
    <property type="entry name" value="WH-like_DNA-bd_sf"/>
</dbReference>
<dbReference type="InterPro" id="IPR016032">
    <property type="entry name" value="Sig_transdc_resp-reg_C-effctor"/>
</dbReference>
<evidence type="ECO:0000256" key="1">
    <source>
        <dbReference type="ARBA" id="ARBA00018672"/>
    </source>
</evidence>
<name>A0ABT1EGQ4_9FIRM</name>
<dbReference type="SUPFAM" id="SSF46894">
    <property type="entry name" value="C-terminal effector domain of the bipartite response regulators"/>
    <property type="match status" value="1"/>
</dbReference>
<dbReference type="PANTHER" id="PTHR48111">
    <property type="entry name" value="REGULATOR OF RPOS"/>
    <property type="match status" value="1"/>
</dbReference>
<dbReference type="PROSITE" id="PS50110">
    <property type="entry name" value="RESPONSE_REGULATORY"/>
    <property type="match status" value="1"/>
</dbReference>
<keyword evidence="11" id="KW-1185">Reference proteome</keyword>
<evidence type="ECO:0000259" key="9">
    <source>
        <dbReference type="PROSITE" id="PS51755"/>
    </source>
</evidence>
<dbReference type="SUPFAM" id="SSF52172">
    <property type="entry name" value="CheY-like"/>
    <property type="match status" value="1"/>
</dbReference>
<comment type="caution">
    <text evidence="10">The sequence shown here is derived from an EMBL/GenBank/DDBJ whole genome shotgun (WGS) entry which is preliminary data.</text>
</comment>
<evidence type="ECO:0000256" key="5">
    <source>
        <dbReference type="ARBA" id="ARBA00024867"/>
    </source>
</evidence>
<proteinExistence type="predicted"/>
<dbReference type="RefSeq" id="WP_262068767.1">
    <property type="nucleotide sequence ID" value="NZ_JAMXOC010000007.1"/>
</dbReference>
<evidence type="ECO:0000256" key="7">
    <source>
        <dbReference type="PROSITE-ProRule" id="PRU01091"/>
    </source>
</evidence>